<evidence type="ECO:0000313" key="4">
    <source>
        <dbReference type="Proteomes" id="UP001201163"/>
    </source>
</evidence>
<dbReference type="AlphaFoldDB" id="A0AAD4QFB0"/>
<protein>
    <recommendedName>
        <fullName evidence="2">J domain-containing protein</fullName>
    </recommendedName>
</protein>
<feature type="compositionally biased region" description="Polar residues" evidence="1">
    <location>
        <begin position="161"/>
        <end position="201"/>
    </location>
</feature>
<feature type="compositionally biased region" description="Low complexity" evidence="1">
    <location>
        <begin position="94"/>
        <end position="104"/>
    </location>
</feature>
<dbReference type="Gene3D" id="1.10.287.110">
    <property type="entry name" value="DnaJ domain"/>
    <property type="match status" value="1"/>
</dbReference>
<feature type="domain" description="J" evidence="2">
    <location>
        <begin position="7"/>
        <end position="78"/>
    </location>
</feature>
<dbReference type="EMBL" id="JAKELL010000002">
    <property type="protein sequence ID" value="KAH9000420.1"/>
    <property type="molecule type" value="Genomic_DNA"/>
</dbReference>
<dbReference type="InterPro" id="IPR001623">
    <property type="entry name" value="DnaJ_domain"/>
</dbReference>
<evidence type="ECO:0000259" key="2">
    <source>
        <dbReference type="PROSITE" id="PS50076"/>
    </source>
</evidence>
<evidence type="ECO:0000313" key="3">
    <source>
        <dbReference type="EMBL" id="KAH9000420.1"/>
    </source>
</evidence>
<feature type="compositionally biased region" description="Basic and acidic residues" evidence="1">
    <location>
        <begin position="49"/>
        <end position="82"/>
    </location>
</feature>
<dbReference type="Proteomes" id="UP001201163">
    <property type="component" value="Unassembled WGS sequence"/>
</dbReference>
<sequence>MSTPAFDYYRILGLSKGASFEDVRRAYKQKVLETHPDKLPPDSTEEEKEASHELFSKVHEASEILGNPDRRREYDIHYRELPDPSVKSAFSPKSSTVSMSRSNSVATVRTTGPTNVARTSSTVSSASSRPAPKPSSDTIPAVSRTDSMKSVHTAAAPANGVSRNNSTVTAPPMATRTNTISSSRSANGVPSSISRANSSATAHGDQDKVSRSNSSAVVRGAPPSPSVTRKDSVLSKIPSTPSNPVPPALPSVSRANSAATVRSSISITSTARSASERPKTILEAPASVSRSNSTSTAPVQPVSRSNSTLTASRPTSVSRSNSVSTVTALSLHEPSSIVRSSSSATALTSVSARSKAVSNYTNRMSMATVTSAFSDLPTPPYSHPEDYEALVDAMLQELYRITPGWVERKQRLEEIKAQREAGHKIDSQAWRASWAS</sequence>
<organism evidence="3 4">
    <name type="scientific">Lactarius akahatsu</name>
    <dbReference type="NCBI Taxonomy" id="416441"/>
    <lineage>
        <taxon>Eukaryota</taxon>
        <taxon>Fungi</taxon>
        <taxon>Dikarya</taxon>
        <taxon>Basidiomycota</taxon>
        <taxon>Agaricomycotina</taxon>
        <taxon>Agaricomycetes</taxon>
        <taxon>Russulales</taxon>
        <taxon>Russulaceae</taxon>
        <taxon>Lactarius</taxon>
    </lineage>
</organism>
<reference evidence="3" key="1">
    <citation type="submission" date="2022-01" db="EMBL/GenBank/DDBJ databases">
        <title>Comparative genomics reveals a dynamic genome evolution in the ectomycorrhizal milk-cap (Lactarius) mushrooms.</title>
        <authorList>
            <consortium name="DOE Joint Genome Institute"/>
            <person name="Lebreton A."/>
            <person name="Tang N."/>
            <person name="Kuo A."/>
            <person name="LaButti K."/>
            <person name="Drula E."/>
            <person name="Barry K."/>
            <person name="Clum A."/>
            <person name="Lipzen A."/>
            <person name="Mousain D."/>
            <person name="Ng V."/>
            <person name="Wang R."/>
            <person name="Wang X."/>
            <person name="Dai Y."/>
            <person name="Henrissat B."/>
            <person name="Grigoriev I.V."/>
            <person name="Guerin-Laguette A."/>
            <person name="Yu F."/>
            <person name="Martin F.M."/>
        </authorList>
    </citation>
    <scope>NUCLEOTIDE SEQUENCE</scope>
    <source>
        <strain evidence="3">QP</strain>
    </source>
</reference>
<feature type="region of interest" description="Disordered" evidence="1">
    <location>
        <begin position="32"/>
        <end position="322"/>
    </location>
</feature>
<keyword evidence="4" id="KW-1185">Reference proteome</keyword>
<gene>
    <name evidence="3" type="ORF">EDB92DRAFT_1940155</name>
</gene>
<feature type="compositionally biased region" description="Polar residues" evidence="1">
    <location>
        <begin position="288"/>
        <end position="311"/>
    </location>
</feature>
<name>A0AAD4QFB0_9AGAM</name>
<feature type="compositionally biased region" description="Low complexity" evidence="1">
    <location>
        <begin position="257"/>
        <end position="273"/>
    </location>
</feature>
<feature type="compositionally biased region" description="Low complexity" evidence="1">
    <location>
        <begin position="116"/>
        <end position="136"/>
    </location>
</feature>
<dbReference type="InterPro" id="IPR050817">
    <property type="entry name" value="DjlA_DnaK_co-chaperone"/>
</dbReference>
<evidence type="ECO:0000256" key="1">
    <source>
        <dbReference type="SAM" id="MobiDB-lite"/>
    </source>
</evidence>
<comment type="caution">
    <text evidence="3">The sequence shown here is derived from an EMBL/GenBank/DDBJ whole genome shotgun (WGS) entry which is preliminary data.</text>
</comment>
<dbReference type="CDD" id="cd06257">
    <property type="entry name" value="DnaJ"/>
    <property type="match status" value="1"/>
</dbReference>
<dbReference type="PROSITE" id="PS50076">
    <property type="entry name" value="DNAJ_2"/>
    <property type="match status" value="1"/>
</dbReference>
<accession>A0AAD4QFB0</accession>
<feature type="compositionally biased region" description="Polar residues" evidence="1">
    <location>
        <begin position="105"/>
        <end position="114"/>
    </location>
</feature>
<dbReference type="SUPFAM" id="SSF46565">
    <property type="entry name" value="Chaperone J-domain"/>
    <property type="match status" value="1"/>
</dbReference>
<feature type="compositionally biased region" description="Low complexity" evidence="1">
    <location>
        <begin position="312"/>
        <end position="322"/>
    </location>
</feature>
<dbReference type="InterPro" id="IPR036869">
    <property type="entry name" value="J_dom_sf"/>
</dbReference>
<dbReference type="PRINTS" id="PR00625">
    <property type="entry name" value="JDOMAIN"/>
</dbReference>
<dbReference type="Pfam" id="PF00226">
    <property type="entry name" value="DnaJ"/>
    <property type="match status" value="1"/>
</dbReference>
<dbReference type="SMART" id="SM00271">
    <property type="entry name" value="DnaJ"/>
    <property type="match status" value="1"/>
</dbReference>
<dbReference type="PANTHER" id="PTHR24074">
    <property type="entry name" value="CO-CHAPERONE PROTEIN DJLA"/>
    <property type="match status" value="1"/>
</dbReference>
<proteinExistence type="predicted"/>